<dbReference type="AlphaFoldDB" id="A0AA38MSS7"/>
<dbReference type="PANTHER" id="PTHR37984">
    <property type="entry name" value="PROTEIN CBG26694"/>
    <property type="match status" value="1"/>
</dbReference>
<accession>A0AA38MSS7</accession>
<dbReference type="Gene3D" id="3.30.420.10">
    <property type="entry name" value="Ribonuclease H-like superfamily/Ribonuclease H"/>
    <property type="match status" value="1"/>
</dbReference>
<feature type="domain" description="Integrase catalytic" evidence="1">
    <location>
        <begin position="1"/>
        <end position="160"/>
    </location>
</feature>
<name>A0AA38MSS7_9CUCU</name>
<dbReference type="InterPro" id="IPR050951">
    <property type="entry name" value="Retrovirus_Pol_polyprotein"/>
</dbReference>
<proteinExistence type="predicted"/>
<keyword evidence="3" id="KW-1185">Reference proteome</keyword>
<organism evidence="2 3">
    <name type="scientific">Zophobas morio</name>
    <dbReference type="NCBI Taxonomy" id="2755281"/>
    <lineage>
        <taxon>Eukaryota</taxon>
        <taxon>Metazoa</taxon>
        <taxon>Ecdysozoa</taxon>
        <taxon>Arthropoda</taxon>
        <taxon>Hexapoda</taxon>
        <taxon>Insecta</taxon>
        <taxon>Pterygota</taxon>
        <taxon>Neoptera</taxon>
        <taxon>Endopterygota</taxon>
        <taxon>Coleoptera</taxon>
        <taxon>Polyphaga</taxon>
        <taxon>Cucujiformia</taxon>
        <taxon>Tenebrionidae</taxon>
        <taxon>Zophobas</taxon>
    </lineage>
</organism>
<dbReference type="PANTHER" id="PTHR37984:SF7">
    <property type="entry name" value="INTEGRASE CATALYTIC DOMAIN-CONTAINING PROTEIN"/>
    <property type="match status" value="1"/>
</dbReference>
<dbReference type="PROSITE" id="PS50994">
    <property type="entry name" value="INTEGRASE"/>
    <property type="match status" value="1"/>
</dbReference>
<protein>
    <recommendedName>
        <fullName evidence="1">Integrase catalytic domain-containing protein</fullName>
    </recommendedName>
</protein>
<evidence type="ECO:0000313" key="3">
    <source>
        <dbReference type="Proteomes" id="UP001168821"/>
    </source>
</evidence>
<dbReference type="FunFam" id="3.30.420.10:FF:000063">
    <property type="entry name" value="Retrovirus-related Pol polyprotein from transposon 297-like Protein"/>
    <property type="match status" value="1"/>
</dbReference>
<gene>
    <name evidence="2" type="ORF">Zmor_001625</name>
</gene>
<dbReference type="GO" id="GO:0003676">
    <property type="term" value="F:nucleic acid binding"/>
    <property type="evidence" value="ECO:0007669"/>
    <property type="project" value="InterPro"/>
</dbReference>
<dbReference type="GO" id="GO:0015074">
    <property type="term" value="P:DNA integration"/>
    <property type="evidence" value="ECO:0007669"/>
    <property type="project" value="InterPro"/>
</dbReference>
<dbReference type="SUPFAM" id="SSF53098">
    <property type="entry name" value="Ribonuclease H-like"/>
    <property type="match status" value="1"/>
</dbReference>
<comment type="caution">
    <text evidence="2">The sequence shown here is derived from an EMBL/GenBank/DDBJ whole genome shotgun (WGS) entry which is preliminary data.</text>
</comment>
<dbReference type="Proteomes" id="UP001168821">
    <property type="component" value="Unassembled WGS sequence"/>
</dbReference>
<reference evidence="2" key="1">
    <citation type="journal article" date="2023" name="G3 (Bethesda)">
        <title>Whole genome assemblies of Zophobas morio and Tenebrio molitor.</title>
        <authorList>
            <person name="Kaur S."/>
            <person name="Stinson S.A."/>
            <person name="diCenzo G.C."/>
        </authorList>
    </citation>
    <scope>NUCLEOTIDE SEQUENCE</scope>
    <source>
        <strain evidence="2">QUZm001</strain>
    </source>
</reference>
<dbReference type="InterPro" id="IPR012337">
    <property type="entry name" value="RNaseH-like_sf"/>
</dbReference>
<dbReference type="InterPro" id="IPR001584">
    <property type="entry name" value="Integrase_cat-core"/>
</dbReference>
<evidence type="ECO:0000259" key="1">
    <source>
        <dbReference type="PROSITE" id="PS50994"/>
    </source>
</evidence>
<dbReference type="InterPro" id="IPR036397">
    <property type="entry name" value="RNaseH_sf"/>
</dbReference>
<sequence>MDIYELYEEHYLILVDYYSKYLEVMSLSKNLTSKNIIDKLKSIFARHGVPNIVICDSGTQLISQEIISFTHKWNFEIKPSSPHNQQCNGMAERTIGTIKKLLKKTIDDKEDIHLALLAYRNTPVYNSYTPSQILMSRILRDNMPRTKEQLTPQLINKERYHLKLKEARDKQKFYYDRHTTNRPEFEIKEKIYYPEKPGSI</sequence>
<evidence type="ECO:0000313" key="2">
    <source>
        <dbReference type="EMBL" id="KAJ3666172.1"/>
    </source>
</evidence>
<dbReference type="Pfam" id="PF00665">
    <property type="entry name" value="rve"/>
    <property type="match status" value="1"/>
</dbReference>
<dbReference type="EMBL" id="JALNTZ010000001">
    <property type="protein sequence ID" value="KAJ3666172.1"/>
    <property type="molecule type" value="Genomic_DNA"/>
</dbReference>